<feature type="domain" description="CheW-like" evidence="1">
    <location>
        <begin position="4"/>
        <end position="143"/>
    </location>
</feature>
<keyword evidence="3" id="KW-1185">Reference proteome</keyword>
<dbReference type="SMART" id="SM00260">
    <property type="entry name" value="CheW"/>
    <property type="match status" value="1"/>
</dbReference>
<proteinExistence type="predicted"/>
<gene>
    <name evidence="2" type="ORF">SAMN05421659_112127</name>
</gene>
<dbReference type="EMBL" id="FOJI01000012">
    <property type="protein sequence ID" value="SEW36730.1"/>
    <property type="molecule type" value="Genomic_DNA"/>
</dbReference>
<protein>
    <submittedName>
        <fullName evidence="2">Purine-binding chemotaxis protein CheW</fullName>
    </submittedName>
</protein>
<evidence type="ECO:0000259" key="1">
    <source>
        <dbReference type="PROSITE" id="PS50851"/>
    </source>
</evidence>
<dbReference type="PANTHER" id="PTHR22617">
    <property type="entry name" value="CHEMOTAXIS SENSOR HISTIDINE KINASE-RELATED"/>
    <property type="match status" value="1"/>
</dbReference>
<dbReference type="InterPro" id="IPR036061">
    <property type="entry name" value="CheW-like_dom_sf"/>
</dbReference>
<evidence type="ECO:0000313" key="2">
    <source>
        <dbReference type="EMBL" id="SEW36730.1"/>
    </source>
</evidence>
<dbReference type="SUPFAM" id="SSF50341">
    <property type="entry name" value="CheW-like"/>
    <property type="match status" value="1"/>
</dbReference>
<dbReference type="Gene3D" id="2.30.30.40">
    <property type="entry name" value="SH3 Domains"/>
    <property type="match status" value="1"/>
</dbReference>
<dbReference type="Gene3D" id="2.40.50.180">
    <property type="entry name" value="CheA-289, Domain 4"/>
    <property type="match status" value="1"/>
</dbReference>
<dbReference type="PROSITE" id="PS50851">
    <property type="entry name" value="CHEW"/>
    <property type="match status" value="1"/>
</dbReference>
<reference evidence="2 3" key="1">
    <citation type="submission" date="2016-10" db="EMBL/GenBank/DDBJ databases">
        <authorList>
            <person name="de Groot N.N."/>
        </authorList>
    </citation>
    <scope>NUCLEOTIDE SEQUENCE [LARGE SCALE GENOMIC DNA]</scope>
    <source>
        <strain evidence="2 3">DSM 9179</strain>
    </source>
</reference>
<dbReference type="GO" id="GO:0006935">
    <property type="term" value="P:chemotaxis"/>
    <property type="evidence" value="ECO:0007669"/>
    <property type="project" value="InterPro"/>
</dbReference>
<dbReference type="RefSeq" id="WP_092455511.1">
    <property type="nucleotide sequence ID" value="NZ_FOJI01000012.1"/>
</dbReference>
<dbReference type="InterPro" id="IPR002545">
    <property type="entry name" value="CheW-lke_dom"/>
</dbReference>
<dbReference type="AlphaFoldDB" id="A0A1I0R878"/>
<dbReference type="PANTHER" id="PTHR22617:SF23">
    <property type="entry name" value="CHEMOTAXIS PROTEIN CHEW"/>
    <property type="match status" value="1"/>
</dbReference>
<organism evidence="2 3">
    <name type="scientific">[Clostridium] fimetarium</name>
    <dbReference type="NCBI Taxonomy" id="99656"/>
    <lineage>
        <taxon>Bacteria</taxon>
        <taxon>Bacillati</taxon>
        <taxon>Bacillota</taxon>
        <taxon>Clostridia</taxon>
        <taxon>Lachnospirales</taxon>
        <taxon>Lachnospiraceae</taxon>
    </lineage>
</organism>
<evidence type="ECO:0000313" key="3">
    <source>
        <dbReference type="Proteomes" id="UP000199701"/>
    </source>
</evidence>
<dbReference type="GO" id="GO:0007165">
    <property type="term" value="P:signal transduction"/>
    <property type="evidence" value="ECO:0007669"/>
    <property type="project" value="InterPro"/>
</dbReference>
<dbReference type="OrthoDB" id="9794382at2"/>
<name>A0A1I0R878_9FIRM</name>
<sequence>MANYFKPVIFKLGSESYGIDINLVSSIEKQVNVVAIPNTVPYMKGIINLRNEVIPVINLKKKFNMKDSDILGENAIIVKLPNITIALEVDSVEEIHSIDESEIVDMPTIVKTGDLKYFDKVVNVNGKLVVLINAMYLLSESEQTSVVSLTEKLN</sequence>
<dbReference type="Proteomes" id="UP000199701">
    <property type="component" value="Unassembled WGS sequence"/>
</dbReference>
<dbReference type="STRING" id="99656.SAMN05421659_112127"/>
<accession>A0A1I0R878</accession>
<dbReference type="GO" id="GO:0005829">
    <property type="term" value="C:cytosol"/>
    <property type="evidence" value="ECO:0007669"/>
    <property type="project" value="TreeGrafter"/>
</dbReference>
<dbReference type="Pfam" id="PF01584">
    <property type="entry name" value="CheW"/>
    <property type="match status" value="1"/>
</dbReference>
<dbReference type="InterPro" id="IPR039315">
    <property type="entry name" value="CheW"/>
</dbReference>